<dbReference type="PANTHER" id="PTHR24379">
    <property type="entry name" value="KRAB AND ZINC FINGER DOMAIN-CONTAINING"/>
    <property type="match status" value="1"/>
</dbReference>
<dbReference type="Pfam" id="PF00096">
    <property type="entry name" value="zf-C2H2"/>
    <property type="match status" value="1"/>
</dbReference>
<protein>
    <submittedName>
        <fullName evidence="8">C2H2 and C2HC zinc finger</fullName>
    </submittedName>
</protein>
<feature type="domain" description="C2H2-type" evidence="7">
    <location>
        <begin position="243"/>
        <end position="266"/>
    </location>
</feature>
<dbReference type="InterPro" id="IPR036236">
    <property type="entry name" value="Znf_C2H2_sf"/>
</dbReference>
<keyword evidence="2" id="KW-0677">Repeat</keyword>
<feature type="region of interest" description="Disordered" evidence="6">
    <location>
        <begin position="201"/>
        <end position="238"/>
    </location>
</feature>
<dbReference type="PROSITE" id="PS00028">
    <property type="entry name" value="ZINC_FINGER_C2H2_1"/>
    <property type="match status" value="3"/>
</dbReference>
<name>A0AA38VPN2_9PEZI</name>
<sequence length="934" mass="103209">MAQQRLPYLPQQEQQSVPSFNILNDRLARSAGFSDIAHIEGRPRPIEVDLTNSRNLAASMLPPLPASYDYPSDYQFAAHSRTSPRAAEAGARVPNTLSEWYFSRDGPWDPIQGKNAAIPRSPDARTRTRPAVTNPQGRVSFTQFRGSTVASECETLPSAVLPSDSGYESRTRPSVGNPSVYGDHDRSADTQSIVGQLGGFQLDGLQQDGFPHRESNLPRDGYPQPGISNPATSSPDTGGNRSLVCPFCHKTVKTKSELNKHEKRHTKPFRCTEAGCHRVDGFSTMNDLDRHKRCCHPDANAAGNRFRCALGACRNKTKIWPRADNFRSHLKRVHQYNNISEEELENFVYRETPTCNPDLAGLGSSVIYEIPMNISPTSLLPPANWLIDQRPDLETLEERTGLGNNSPPSYIGDAMDFQDTSDLVASPSYPIISPPDRGQSRTPGVLKPQMESVQESQDDPSVTRPPESQSQSDAAEASSGSPDSGYFPSEFLKDSPMSDNPAEEAAEPEKTPKEVIAVDEDASNDIPQKEIREASVSSPNQQPPDSSAENPSAEIARTDPIPTEDEEATQPPLPSDSAQEADDVSPTADKEDNARTVEVSERLQSTPSSNDIIDVDEARTLFKSLHEKGELEKLLEEFGYPKAKVTCTKAKKAPSIQSQGSENNQHHCSKCSKSFPRQCELKKHMKRHEKPYGCTFPPCSKRFGSKNDWKRHENSQHFQLEMWKCNEPGTNGASSLCGKACHRRETFKYHLMKDHNITAPEAIDERLKSCSIGRHSDDKFWCGFCEKVVTIYAERGLKALTGRFDHIDAHFSGRLGPKMDISQWKSPDPDLPDLSFDSPSGSEDGSSQGSPPELSKGSSEPTASSAFVKRKREEHDTASRPSKRSKVDQDNSAWFCCHCRSMNLVATADRCTAVTCSGHERCEECAVEACRTAE</sequence>
<comment type="caution">
    <text evidence="8">The sequence shown here is derived from an EMBL/GenBank/DDBJ whole genome shotgun (WGS) entry which is preliminary data.</text>
</comment>
<evidence type="ECO:0000256" key="4">
    <source>
        <dbReference type="ARBA" id="ARBA00022833"/>
    </source>
</evidence>
<feature type="domain" description="C2H2-type" evidence="7">
    <location>
        <begin position="666"/>
        <end position="693"/>
    </location>
</feature>
<organism evidence="8 9">
    <name type="scientific">Pleurostoma richardsiae</name>
    <dbReference type="NCBI Taxonomy" id="41990"/>
    <lineage>
        <taxon>Eukaryota</taxon>
        <taxon>Fungi</taxon>
        <taxon>Dikarya</taxon>
        <taxon>Ascomycota</taxon>
        <taxon>Pezizomycotina</taxon>
        <taxon>Sordariomycetes</taxon>
        <taxon>Sordariomycetidae</taxon>
        <taxon>Calosphaeriales</taxon>
        <taxon>Pleurostomataceae</taxon>
        <taxon>Pleurostoma</taxon>
    </lineage>
</organism>
<feature type="compositionally biased region" description="Low complexity" evidence="6">
    <location>
        <begin position="467"/>
        <end position="481"/>
    </location>
</feature>
<evidence type="ECO:0000256" key="5">
    <source>
        <dbReference type="PROSITE-ProRule" id="PRU00042"/>
    </source>
</evidence>
<keyword evidence="1" id="KW-0479">Metal-binding</keyword>
<evidence type="ECO:0000313" key="8">
    <source>
        <dbReference type="EMBL" id="KAJ9156336.1"/>
    </source>
</evidence>
<feature type="compositionally biased region" description="Basic and acidic residues" evidence="6">
    <location>
        <begin position="588"/>
        <end position="601"/>
    </location>
</feature>
<evidence type="ECO:0000256" key="6">
    <source>
        <dbReference type="SAM" id="MobiDB-lite"/>
    </source>
</evidence>
<reference evidence="8" key="1">
    <citation type="submission" date="2022-07" db="EMBL/GenBank/DDBJ databases">
        <title>Fungi with potential for degradation of polypropylene.</title>
        <authorList>
            <person name="Gostincar C."/>
        </authorList>
    </citation>
    <scope>NUCLEOTIDE SEQUENCE</scope>
    <source>
        <strain evidence="8">EXF-13308</strain>
    </source>
</reference>
<feature type="domain" description="C2H2-type" evidence="7">
    <location>
        <begin position="692"/>
        <end position="717"/>
    </location>
</feature>
<feature type="region of interest" description="Disordered" evidence="6">
    <location>
        <begin position="152"/>
        <end position="186"/>
    </location>
</feature>
<dbReference type="SMART" id="SM00355">
    <property type="entry name" value="ZnF_C2H2"/>
    <property type="match status" value="6"/>
</dbReference>
<evidence type="ECO:0000256" key="3">
    <source>
        <dbReference type="ARBA" id="ARBA00022771"/>
    </source>
</evidence>
<gene>
    <name evidence="8" type="ORF">NKR23_g1446</name>
</gene>
<evidence type="ECO:0000259" key="7">
    <source>
        <dbReference type="PROSITE" id="PS50157"/>
    </source>
</evidence>
<feature type="compositionally biased region" description="Polar residues" evidence="6">
    <location>
        <begin position="841"/>
        <end position="865"/>
    </location>
</feature>
<proteinExistence type="predicted"/>
<feature type="compositionally biased region" description="Polar residues" evidence="6">
    <location>
        <begin position="226"/>
        <end position="238"/>
    </location>
</feature>
<dbReference type="Proteomes" id="UP001174694">
    <property type="component" value="Unassembled WGS sequence"/>
</dbReference>
<accession>A0AA38VPN2</accession>
<dbReference type="SUPFAM" id="SSF57667">
    <property type="entry name" value="beta-beta-alpha zinc fingers"/>
    <property type="match status" value="2"/>
</dbReference>
<evidence type="ECO:0000256" key="1">
    <source>
        <dbReference type="ARBA" id="ARBA00022723"/>
    </source>
</evidence>
<evidence type="ECO:0000256" key="2">
    <source>
        <dbReference type="ARBA" id="ARBA00022737"/>
    </source>
</evidence>
<keyword evidence="9" id="KW-1185">Reference proteome</keyword>
<feature type="compositionally biased region" description="Polar residues" evidence="6">
    <location>
        <begin position="535"/>
        <end position="550"/>
    </location>
</feature>
<dbReference type="Gene3D" id="3.30.160.60">
    <property type="entry name" value="Classic Zinc Finger"/>
    <property type="match status" value="2"/>
</dbReference>
<dbReference type="PROSITE" id="PS50157">
    <property type="entry name" value="ZINC_FINGER_C2H2_2"/>
    <property type="match status" value="3"/>
</dbReference>
<feature type="region of interest" description="Disordered" evidence="6">
    <location>
        <begin position="112"/>
        <end position="134"/>
    </location>
</feature>
<feature type="region of interest" description="Disordered" evidence="6">
    <location>
        <begin position="425"/>
        <end position="609"/>
    </location>
</feature>
<keyword evidence="3 5" id="KW-0863">Zinc-finger</keyword>
<dbReference type="InterPro" id="IPR013087">
    <property type="entry name" value="Znf_C2H2_type"/>
</dbReference>
<dbReference type="GO" id="GO:0008270">
    <property type="term" value="F:zinc ion binding"/>
    <property type="evidence" value="ECO:0007669"/>
    <property type="project" value="UniProtKB-KW"/>
</dbReference>
<dbReference type="PANTHER" id="PTHR24379:SF121">
    <property type="entry name" value="C2H2-TYPE DOMAIN-CONTAINING PROTEIN"/>
    <property type="match status" value="1"/>
</dbReference>
<dbReference type="AlphaFoldDB" id="A0AA38VPN2"/>
<feature type="region of interest" description="Disordered" evidence="6">
    <location>
        <begin position="820"/>
        <end position="885"/>
    </location>
</feature>
<feature type="compositionally biased region" description="Polar residues" evidence="6">
    <location>
        <begin position="166"/>
        <end position="177"/>
    </location>
</feature>
<keyword evidence="4" id="KW-0862">Zinc</keyword>
<evidence type="ECO:0000313" key="9">
    <source>
        <dbReference type="Proteomes" id="UP001174694"/>
    </source>
</evidence>
<dbReference type="EMBL" id="JANBVO010000002">
    <property type="protein sequence ID" value="KAJ9156336.1"/>
    <property type="molecule type" value="Genomic_DNA"/>
</dbReference>